<evidence type="ECO:0000313" key="6">
    <source>
        <dbReference type="EMBL" id="NMN95581.1"/>
    </source>
</evidence>
<dbReference type="PRINTS" id="PR00455">
    <property type="entry name" value="HTHTETR"/>
</dbReference>
<feature type="DNA-binding region" description="H-T-H motif" evidence="4">
    <location>
        <begin position="24"/>
        <end position="43"/>
    </location>
</feature>
<reference evidence="6 7" key="1">
    <citation type="submission" date="2019-05" db="EMBL/GenBank/DDBJ databases">
        <authorList>
            <person name="Lee S.D."/>
        </authorList>
    </citation>
    <scope>NUCLEOTIDE SEQUENCE [LARGE SCALE GENOMIC DNA]</scope>
    <source>
        <strain evidence="6 7">YC2-7</strain>
    </source>
</reference>
<keyword evidence="2 4" id="KW-0238">DNA-binding</keyword>
<evidence type="ECO:0000256" key="2">
    <source>
        <dbReference type="ARBA" id="ARBA00023125"/>
    </source>
</evidence>
<dbReference type="InterPro" id="IPR050109">
    <property type="entry name" value="HTH-type_TetR-like_transc_reg"/>
</dbReference>
<dbReference type="Pfam" id="PF00440">
    <property type="entry name" value="TetR_N"/>
    <property type="match status" value="1"/>
</dbReference>
<comment type="caution">
    <text evidence="6">The sequence shown here is derived from an EMBL/GenBank/DDBJ whole genome shotgun (WGS) entry which is preliminary data.</text>
</comment>
<evidence type="ECO:0000256" key="4">
    <source>
        <dbReference type="PROSITE-ProRule" id="PRU00335"/>
    </source>
</evidence>
<dbReference type="RefSeq" id="WP_169586583.1">
    <property type="nucleotide sequence ID" value="NZ_VCQU01000003.1"/>
</dbReference>
<dbReference type="EMBL" id="VCQU01000003">
    <property type="protein sequence ID" value="NMN95581.1"/>
    <property type="molecule type" value="Genomic_DNA"/>
</dbReference>
<dbReference type="PANTHER" id="PTHR30055">
    <property type="entry name" value="HTH-TYPE TRANSCRIPTIONAL REGULATOR RUTR"/>
    <property type="match status" value="1"/>
</dbReference>
<dbReference type="SUPFAM" id="SSF46689">
    <property type="entry name" value="Homeodomain-like"/>
    <property type="match status" value="1"/>
</dbReference>
<dbReference type="AlphaFoldDB" id="A0A848KB95"/>
<gene>
    <name evidence="6" type="ORF">FGL95_11110</name>
</gene>
<evidence type="ECO:0000259" key="5">
    <source>
        <dbReference type="PROSITE" id="PS50977"/>
    </source>
</evidence>
<keyword evidence="7" id="KW-1185">Reference proteome</keyword>
<reference evidence="6 7" key="2">
    <citation type="submission" date="2020-06" db="EMBL/GenBank/DDBJ databases">
        <title>Antribacter stalactiti gen. nov., sp. nov., a new member of the family Nacardiaceae isolated from a cave.</title>
        <authorList>
            <person name="Kim I.S."/>
        </authorList>
    </citation>
    <scope>NUCLEOTIDE SEQUENCE [LARGE SCALE GENOMIC DNA]</scope>
    <source>
        <strain evidence="6 7">YC2-7</strain>
    </source>
</reference>
<feature type="domain" description="HTH tetR-type" evidence="5">
    <location>
        <begin position="1"/>
        <end position="61"/>
    </location>
</feature>
<keyword evidence="3" id="KW-0804">Transcription</keyword>
<keyword evidence="1" id="KW-0805">Transcription regulation</keyword>
<dbReference type="Gene3D" id="1.10.357.10">
    <property type="entry name" value="Tetracycline Repressor, domain 2"/>
    <property type="match status" value="1"/>
</dbReference>
<protein>
    <submittedName>
        <fullName evidence="6">TetR/AcrR family transcriptional regulator</fullName>
    </submittedName>
</protein>
<evidence type="ECO:0000256" key="3">
    <source>
        <dbReference type="ARBA" id="ARBA00023163"/>
    </source>
</evidence>
<sequence length="182" mass="19983">MRSRRKILDATLELIGSVGFDGVNIASAAQAAGVSRQTVYANFGSREELVSQAMSGVTIEVLGRINERLESTTTPVEYVIELIVEGRSAVRANPVLATLLNAGRGNPLFDTDMMARAKPVARELLSPLVARDSSIESKLEDLIEVSLRLGLSVILFDDEAVHTDDDLRRFLTRWLEPAMRKT</sequence>
<dbReference type="Proteomes" id="UP000535543">
    <property type="component" value="Unassembled WGS sequence"/>
</dbReference>
<evidence type="ECO:0000256" key="1">
    <source>
        <dbReference type="ARBA" id="ARBA00023015"/>
    </source>
</evidence>
<proteinExistence type="predicted"/>
<organism evidence="6 7">
    <name type="scientific">Antrihabitans stalactiti</name>
    <dbReference type="NCBI Taxonomy" id="2584121"/>
    <lineage>
        <taxon>Bacteria</taxon>
        <taxon>Bacillati</taxon>
        <taxon>Actinomycetota</taxon>
        <taxon>Actinomycetes</taxon>
        <taxon>Mycobacteriales</taxon>
        <taxon>Nocardiaceae</taxon>
        <taxon>Antrihabitans</taxon>
    </lineage>
</organism>
<dbReference type="PROSITE" id="PS50977">
    <property type="entry name" value="HTH_TETR_2"/>
    <property type="match status" value="1"/>
</dbReference>
<dbReference type="PANTHER" id="PTHR30055:SF234">
    <property type="entry name" value="HTH-TYPE TRANSCRIPTIONAL REGULATOR BETI"/>
    <property type="match status" value="1"/>
</dbReference>
<dbReference type="InterPro" id="IPR001647">
    <property type="entry name" value="HTH_TetR"/>
</dbReference>
<evidence type="ECO:0000313" key="7">
    <source>
        <dbReference type="Proteomes" id="UP000535543"/>
    </source>
</evidence>
<name>A0A848KB95_9NOCA</name>
<dbReference type="GO" id="GO:0000976">
    <property type="term" value="F:transcription cis-regulatory region binding"/>
    <property type="evidence" value="ECO:0007669"/>
    <property type="project" value="TreeGrafter"/>
</dbReference>
<dbReference type="GO" id="GO:0003700">
    <property type="term" value="F:DNA-binding transcription factor activity"/>
    <property type="evidence" value="ECO:0007669"/>
    <property type="project" value="TreeGrafter"/>
</dbReference>
<accession>A0A848KB95</accession>
<dbReference type="InterPro" id="IPR009057">
    <property type="entry name" value="Homeodomain-like_sf"/>
</dbReference>